<accession>A0ABU2QZM2</accession>
<reference evidence="2" key="1">
    <citation type="submission" date="2023-07" db="EMBL/GenBank/DDBJ databases">
        <title>30 novel species of actinomycetes from the DSMZ collection.</title>
        <authorList>
            <person name="Nouioui I."/>
        </authorList>
    </citation>
    <scope>NUCLEOTIDE SEQUENCE [LARGE SCALE GENOMIC DNA]</scope>
    <source>
        <strain evidence="2">DSM 41979</strain>
    </source>
</reference>
<dbReference type="Proteomes" id="UP001183610">
    <property type="component" value="Unassembled WGS sequence"/>
</dbReference>
<proteinExistence type="predicted"/>
<dbReference type="EMBL" id="JAVRET010000024">
    <property type="protein sequence ID" value="MDT0409899.1"/>
    <property type="molecule type" value="Genomic_DNA"/>
</dbReference>
<name>A0ABU2QZM2_9ACTN</name>
<gene>
    <name evidence="1" type="ORF">RM698_12660</name>
</gene>
<dbReference type="RefSeq" id="WP_010264256.1">
    <property type="nucleotide sequence ID" value="NZ_JAVRET010000024.1"/>
</dbReference>
<evidence type="ECO:0000313" key="2">
    <source>
        <dbReference type="Proteomes" id="UP001183610"/>
    </source>
</evidence>
<evidence type="ECO:0000313" key="1">
    <source>
        <dbReference type="EMBL" id="MDT0409899.1"/>
    </source>
</evidence>
<sequence>MTTNRQPVTGPSRIYVDPTPTGIRLDVSDYLRTVLTGLAQAADEDPQQLLADLLELAALARAAHAEGSDSHAAHARDALVDSLLTEVGDGRIPVYGAQAGRLRDRIAELLVPRPVPAQRERGEAA</sequence>
<comment type="caution">
    <text evidence="1">The sequence shown here is derived from an EMBL/GenBank/DDBJ whole genome shotgun (WGS) entry which is preliminary data.</text>
</comment>
<protein>
    <submittedName>
        <fullName evidence="1">Uncharacterized protein</fullName>
    </submittedName>
</protein>
<keyword evidence="2" id="KW-1185">Reference proteome</keyword>
<organism evidence="1 2">
    <name type="scientific">Streptomyces evansiae</name>
    <dbReference type="NCBI Taxonomy" id="3075535"/>
    <lineage>
        <taxon>Bacteria</taxon>
        <taxon>Bacillati</taxon>
        <taxon>Actinomycetota</taxon>
        <taxon>Actinomycetes</taxon>
        <taxon>Kitasatosporales</taxon>
        <taxon>Streptomycetaceae</taxon>
        <taxon>Streptomyces</taxon>
    </lineage>
</organism>